<organism evidence="2 3">
    <name type="scientific">Zasmidium cellare ATCC 36951</name>
    <dbReference type="NCBI Taxonomy" id="1080233"/>
    <lineage>
        <taxon>Eukaryota</taxon>
        <taxon>Fungi</taxon>
        <taxon>Dikarya</taxon>
        <taxon>Ascomycota</taxon>
        <taxon>Pezizomycotina</taxon>
        <taxon>Dothideomycetes</taxon>
        <taxon>Dothideomycetidae</taxon>
        <taxon>Mycosphaerellales</taxon>
        <taxon>Mycosphaerellaceae</taxon>
        <taxon>Zasmidium</taxon>
    </lineage>
</organism>
<dbReference type="OrthoDB" id="3625033at2759"/>
<dbReference type="InterPro" id="IPR011333">
    <property type="entry name" value="SKP1/BTB/POZ_sf"/>
</dbReference>
<dbReference type="AlphaFoldDB" id="A0A6A6CEN3"/>
<dbReference type="EMBL" id="ML993605">
    <property type="protein sequence ID" value="KAF2164119.1"/>
    <property type="molecule type" value="Genomic_DNA"/>
</dbReference>
<dbReference type="Proteomes" id="UP000799537">
    <property type="component" value="Unassembled WGS sequence"/>
</dbReference>
<dbReference type="Gene3D" id="3.30.710.10">
    <property type="entry name" value="Potassium Channel Kv1.1, Chain A"/>
    <property type="match status" value="1"/>
</dbReference>
<evidence type="ECO:0000313" key="2">
    <source>
        <dbReference type="EMBL" id="KAF2164119.1"/>
    </source>
</evidence>
<evidence type="ECO:0000313" key="3">
    <source>
        <dbReference type="Proteomes" id="UP000799537"/>
    </source>
</evidence>
<reference evidence="2" key="1">
    <citation type="journal article" date="2020" name="Stud. Mycol.">
        <title>101 Dothideomycetes genomes: a test case for predicting lifestyles and emergence of pathogens.</title>
        <authorList>
            <person name="Haridas S."/>
            <person name="Albert R."/>
            <person name="Binder M."/>
            <person name="Bloem J."/>
            <person name="Labutti K."/>
            <person name="Salamov A."/>
            <person name="Andreopoulos B."/>
            <person name="Baker S."/>
            <person name="Barry K."/>
            <person name="Bills G."/>
            <person name="Bluhm B."/>
            <person name="Cannon C."/>
            <person name="Castanera R."/>
            <person name="Culley D."/>
            <person name="Daum C."/>
            <person name="Ezra D."/>
            <person name="Gonzalez J."/>
            <person name="Henrissat B."/>
            <person name="Kuo A."/>
            <person name="Liang C."/>
            <person name="Lipzen A."/>
            <person name="Lutzoni F."/>
            <person name="Magnuson J."/>
            <person name="Mondo S."/>
            <person name="Nolan M."/>
            <person name="Ohm R."/>
            <person name="Pangilinan J."/>
            <person name="Park H.-J."/>
            <person name="Ramirez L."/>
            <person name="Alfaro M."/>
            <person name="Sun H."/>
            <person name="Tritt A."/>
            <person name="Yoshinaga Y."/>
            <person name="Zwiers L.-H."/>
            <person name="Turgeon B."/>
            <person name="Goodwin S."/>
            <person name="Spatafora J."/>
            <person name="Crous P."/>
            <person name="Grigoriev I."/>
        </authorList>
    </citation>
    <scope>NUCLEOTIDE SEQUENCE</scope>
    <source>
        <strain evidence="2">ATCC 36951</strain>
    </source>
</reference>
<dbReference type="InterPro" id="IPR000210">
    <property type="entry name" value="BTB/POZ_dom"/>
</dbReference>
<dbReference type="SMART" id="SM00225">
    <property type="entry name" value="BTB"/>
    <property type="match status" value="1"/>
</dbReference>
<dbReference type="CDD" id="cd18186">
    <property type="entry name" value="BTB_POZ_ZBTB_KLHL-like"/>
    <property type="match status" value="1"/>
</dbReference>
<evidence type="ECO:0000259" key="1">
    <source>
        <dbReference type="PROSITE" id="PS50097"/>
    </source>
</evidence>
<feature type="domain" description="BTB" evidence="1">
    <location>
        <begin position="21"/>
        <end position="90"/>
    </location>
</feature>
<protein>
    <recommendedName>
        <fullName evidence="1">BTB domain-containing protein</fullName>
    </recommendedName>
</protein>
<accession>A0A6A6CEN3</accession>
<dbReference type="SUPFAM" id="SSF54695">
    <property type="entry name" value="POZ domain"/>
    <property type="match status" value="1"/>
</dbReference>
<sequence>MSLSNDALLELGKLRHDHTLADFTIASSSGEEWRVHKLILRLHSDVLYRMSTSAEFIECQRGRVVIQEVDDRCIEAMVDFFYAGESKLSVESEEKGRVDKYTDEGLREYLGLRRDLFQLAHMYNVKAIQDDVVHSTAFWLGQAADPHFAVRLASTMIDVEDLPEGMWEGLIDYCARHMRGEETEPYDVEGMLEVFERRPQLAVAVLRRIAEKNEADKEDDV</sequence>
<dbReference type="Pfam" id="PF00651">
    <property type="entry name" value="BTB"/>
    <property type="match status" value="1"/>
</dbReference>
<dbReference type="RefSeq" id="XP_033665008.1">
    <property type="nucleotide sequence ID" value="XM_033807701.1"/>
</dbReference>
<dbReference type="GeneID" id="54560973"/>
<proteinExistence type="predicted"/>
<dbReference type="PANTHER" id="PTHR24413">
    <property type="entry name" value="SPECKLE-TYPE POZ PROTEIN"/>
    <property type="match status" value="1"/>
</dbReference>
<dbReference type="PROSITE" id="PS50097">
    <property type="entry name" value="BTB"/>
    <property type="match status" value="1"/>
</dbReference>
<gene>
    <name evidence="2" type="ORF">M409DRAFT_25465</name>
</gene>
<keyword evidence="3" id="KW-1185">Reference proteome</keyword>
<name>A0A6A6CEN3_ZASCE</name>